<dbReference type="Gene3D" id="3.40.50.150">
    <property type="entry name" value="Vaccinia Virus protein VP39"/>
    <property type="match status" value="1"/>
</dbReference>
<organism evidence="4 5">
    <name type="scientific">Marinicauda salina</name>
    <dbReference type="NCBI Taxonomy" id="2135793"/>
    <lineage>
        <taxon>Bacteria</taxon>
        <taxon>Pseudomonadati</taxon>
        <taxon>Pseudomonadota</taxon>
        <taxon>Alphaproteobacteria</taxon>
        <taxon>Maricaulales</taxon>
        <taxon>Maricaulaceae</taxon>
        <taxon>Marinicauda</taxon>
    </lineage>
</organism>
<dbReference type="PIRSF" id="PIRSF018005">
    <property type="entry name" value="UCP018005"/>
    <property type="match status" value="1"/>
</dbReference>
<evidence type="ECO:0000313" key="4">
    <source>
        <dbReference type="EMBL" id="PWE18529.1"/>
    </source>
</evidence>
<dbReference type="RefSeq" id="WP_109251804.1">
    <property type="nucleotide sequence ID" value="NZ_QEXV01000001.1"/>
</dbReference>
<sequence>MSTTDAGARPPALAFFEDLHPPASDFRADVLDGLSKPQKAIPPKYFYDQAGSEIFDRITDAPEYYVTRTELELLDRIGPALRELAGPGGVVLEPGAGSSVKIRKLIDALDAPAGYVGMDISGDHVRAACAKLASDHPGLTIGAVCHDFTEAIDLDALPLPEGRRLVFFPGSTIGNFELIDALALLQTLHGWLRPRDALIVGADLRKDRAVLEAAYDDAGGATAAFNYNLIDRINAELGGTLDRDGFEYAAFWNPYRSRVEMYLVATRDMRFSVAGRDFVIRETETIHTENSHKFTVNGFQDLARRAGFEPVEAWVHDTVPYSIHWLERGGEA</sequence>
<dbReference type="InterPro" id="IPR019257">
    <property type="entry name" value="MeTrfase_dom"/>
</dbReference>
<dbReference type="Proteomes" id="UP000245168">
    <property type="component" value="Unassembled WGS sequence"/>
</dbReference>
<evidence type="ECO:0000256" key="1">
    <source>
        <dbReference type="ARBA" id="ARBA00022603"/>
    </source>
</evidence>
<dbReference type="GO" id="GO:0032259">
    <property type="term" value="P:methylation"/>
    <property type="evidence" value="ECO:0007669"/>
    <property type="project" value="UniProtKB-KW"/>
</dbReference>
<dbReference type="EMBL" id="QEXV01000001">
    <property type="protein sequence ID" value="PWE18529.1"/>
    <property type="molecule type" value="Genomic_DNA"/>
</dbReference>
<dbReference type="InterPro" id="IPR017804">
    <property type="entry name" value="MeTrfase_EgtD-like"/>
</dbReference>
<keyword evidence="1 4" id="KW-0489">Methyltransferase</keyword>
<dbReference type="GO" id="GO:0008168">
    <property type="term" value="F:methyltransferase activity"/>
    <property type="evidence" value="ECO:0007669"/>
    <property type="project" value="UniProtKB-KW"/>
</dbReference>
<evidence type="ECO:0000259" key="3">
    <source>
        <dbReference type="Pfam" id="PF10017"/>
    </source>
</evidence>
<comment type="caution">
    <text evidence="4">The sequence shown here is derived from an EMBL/GenBank/DDBJ whole genome shotgun (WGS) entry which is preliminary data.</text>
</comment>
<dbReference type="SUPFAM" id="SSF53335">
    <property type="entry name" value="S-adenosyl-L-methionine-dependent methyltransferases"/>
    <property type="match status" value="1"/>
</dbReference>
<dbReference type="OrthoDB" id="5289726at2"/>
<protein>
    <submittedName>
        <fullName evidence="4">L-histidine N(Alpha)-methyltransferase</fullName>
    </submittedName>
</protein>
<dbReference type="PANTHER" id="PTHR43397">
    <property type="entry name" value="ERGOTHIONEINE BIOSYNTHESIS PROTEIN 1"/>
    <property type="match status" value="1"/>
</dbReference>
<dbReference type="Pfam" id="PF10017">
    <property type="entry name" value="Methyltransf_33"/>
    <property type="match status" value="1"/>
</dbReference>
<dbReference type="AlphaFoldDB" id="A0A2U2BX27"/>
<evidence type="ECO:0000313" key="5">
    <source>
        <dbReference type="Proteomes" id="UP000245168"/>
    </source>
</evidence>
<feature type="domain" description="Histidine-specific methyltransferase SAM-dependent" evidence="3">
    <location>
        <begin position="26"/>
        <end position="327"/>
    </location>
</feature>
<dbReference type="InterPro" id="IPR029063">
    <property type="entry name" value="SAM-dependent_MTases_sf"/>
</dbReference>
<gene>
    <name evidence="4" type="primary">egtD</name>
    <name evidence="4" type="ORF">DDZ18_02685</name>
</gene>
<dbReference type="PANTHER" id="PTHR43397:SF1">
    <property type="entry name" value="ERGOTHIONEINE BIOSYNTHESIS PROTEIN 1"/>
    <property type="match status" value="1"/>
</dbReference>
<name>A0A2U2BX27_9PROT</name>
<keyword evidence="5" id="KW-1185">Reference proteome</keyword>
<keyword evidence="2 4" id="KW-0808">Transferase</keyword>
<proteinExistence type="predicted"/>
<dbReference type="NCBIfam" id="TIGR03438">
    <property type="entry name" value="egtD_ergothio"/>
    <property type="match status" value="1"/>
</dbReference>
<dbReference type="InterPro" id="IPR035094">
    <property type="entry name" value="EgtD"/>
</dbReference>
<accession>A0A2U2BX27</accession>
<reference evidence="5" key="1">
    <citation type="submission" date="2018-05" db="EMBL/GenBank/DDBJ databases">
        <authorList>
            <person name="Liu B.-T."/>
        </authorList>
    </citation>
    <scope>NUCLEOTIDE SEQUENCE [LARGE SCALE GENOMIC DNA]</scope>
    <source>
        <strain evidence="5">WD6-1</strain>
    </source>
</reference>
<dbReference type="InterPro" id="IPR051128">
    <property type="entry name" value="EgtD_Methyltrsf_superfamily"/>
</dbReference>
<evidence type="ECO:0000256" key="2">
    <source>
        <dbReference type="ARBA" id="ARBA00022679"/>
    </source>
</evidence>